<evidence type="ECO:0000313" key="2">
    <source>
        <dbReference type="EMBL" id="MCV7226067.1"/>
    </source>
</evidence>
<proteinExistence type="predicted"/>
<gene>
    <name evidence="2" type="ORF">H7J73_08480</name>
</gene>
<name>A0ABT3C9D6_9MYCO</name>
<evidence type="ECO:0000256" key="1">
    <source>
        <dbReference type="SAM" id="MobiDB-lite"/>
    </source>
</evidence>
<dbReference type="InterPro" id="IPR057369">
    <property type="entry name" value="VG15"/>
</dbReference>
<keyword evidence="3" id="KW-1185">Reference proteome</keyword>
<protein>
    <recommendedName>
        <fullName evidence="4">Capsid maturation protease</fullName>
    </recommendedName>
</protein>
<evidence type="ECO:0000313" key="3">
    <source>
        <dbReference type="Proteomes" id="UP001526201"/>
    </source>
</evidence>
<dbReference type="Proteomes" id="UP001526201">
    <property type="component" value="Unassembled WGS sequence"/>
</dbReference>
<dbReference type="EMBL" id="JACKTY010000020">
    <property type="protein sequence ID" value="MCV7226067.1"/>
    <property type="molecule type" value="Genomic_DNA"/>
</dbReference>
<accession>A0ABT3C9D6</accession>
<feature type="region of interest" description="Disordered" evidence="1">
    <location>
        <begin position="373"/>
        <end position="392"/>
    </location>
</feature>
<sequence>MTTGAPELRAALVAIGRALDSDVAKLAIALSPLGKSEALRYITDAYPQVVSPYLAAAGDLTATWYEDQPLAIGAKAFTATPAELPAVDQLAANGRWAMLQQSPSTALQGTSRRQTFQTHRDTVIENADREGVPWVREARPGACGFCRMQATRTLTASRGGGAPGLYRSEQSAGGNFHTSTVTGHDFCRCVMVPMRNGKPYTVPGYVHDWLDDYDAVSRDAAGNLLSAPQIAARMEARAAGRGEVFDAAAQSVTPAAASPKVIDLNTGRSLVKVASERVAPAALSLAQGVVERLAIEAPARQLALNRKPAPLALEAARQPKMLTAAPGTPAVTPPDPHAIAEWLDAEDVHRRAVEYWRRVDTEDLHTLPAAEAIADPPAPPDLPPAAATPVEIPGDAAPVADVRAVDRAGESELDRSVREFEAAIEAGDDARIEAAAAAMDRAEQAEQLAATRAAQRAAKAEAASAAENDRILAAIEGGEDPVYAEADVLIDRPSQRQKIRDMVKSGLYDEEAAKKTVYGQVVERIRRRDFMAQARADGHSGKGFDDLLDSVFQRRVDEIYIEAENATNGQMVKRKYALTYNPKKFWYVNDATARKYMSDELAQWFDENGRITRPIMRQMVLDGSNNFDAYTVMQGDFLQ</sequence>
<dbReference type="Pfam" id="PF25310">
    <property type="entry name" value="VG15"/>
    <property type="match status" value="1"/>
</dbReference>
<comment type="caution">
    <text evidence="2">The sequence shown here is derived from an EMBL/GenBank/DDBJ whole genome shotgun (WGS) entry which is preliminary data.</text>
</comment>
<evidence type="ECO:0008006" key="4">
    <source>
        <dbReference type="Google" id="ProtNLM"/>
    </source>
</evidence>
<dbReference type="RefSeq" id="WP_264066902.1">
    <property type="nucleotide sequence ID" value="NZ_JACKTY010000020.1"/>
</dbReference>
<reference evidence="2 3" key="1">
    <citation type="journal article" date="2022" name="BMC Genomics">
        <title>Comparative genome analysis of mycobacteria focusing on tRNA and non-coding RNA.</title>
        <authorList>
            <person name="Behra P.R.K."/>
            <person name="Pettersson B.M.F."/>
            <person name="Ramesh M."/>
            <person name="Das S."/>
            <person name="Dasgupta S."/>
            <person name="Kirsebom L.A."/>
        </authorList>
    </citation>
    <scope>NUCLEOTIDE SEQUENCE [LARGE SCALE GENOMIC DNA]</scope>
    <source>
        <strain evidence="2 3">DSM 44078</strain>
    </source>
</reference>
<organism evidence="2 3">
    <name type="scientific">Mycolicibacterium komossense</name>
    <dbReference type="NCBI Taxonomy" id="1779"/>
    <lineage>
        <taxon>Bacteria</taxon>
        <taxon>Bacillati</taxon>
        <taxon>Actinomycetota</taxon>
        <taxon>Actinomycetes</taxon>
        <taxon>Mycobacteriales</taxon>
        <taxon>Mycobacteriaceae</taxon>
        <taxon>Mycolicibacterium</taxon>
    </lineage>
</organism>